<protein>
    <submittedName>
        <fullName evidence="1">Uncharacterized protein</fullName>
    </submittedName>
</protein>
<dbReference type="Proteomes" id="UP000486534">
    <property type="component" value="Unassembled WGS sequence"/>
</dbReference>
<comment type="caution">
    <text evidence="1">The sequence shown here is derived from an EMBL/GenBank/DDBJ whole genome shotgun (WGS) entry which is preliminary data.</text>
</comment>
<reference evidence="1 2" key="1">
    <citation type="submission" date="2019-10" db="EMBL/GenBank/DDBJ databases">
        <title>Pseudomonas dajingensis sp. nov., isolated from the profound head ulcers of farmed Murray cod (Maccullochella peelii peelii).</title>
        <authorList>
            <person name="Liu Y."/>
        </authorList>
    </citation>
    <scope>NUCLEOTIDE SEQUENCE [LARGE SCALE GENOMIC DNA]</scope>
    <source>
        <strain evidence="1 2">MC042</strain>
    </source>
</reference>
<dbReference type="RefSeq" id="WP_152897593.1">
    <property type="nucleotide sequence ID" value="NZ_WHUV01000002.1"/>
</dbReference>
<sequence>MSTLTALIAEAKAGLSVQQNIPQAAWEAIARQCGEAEIVEIEARIATLTAQREAVEEWDGDTLDDLYFAIANFTRLLALAVAHGRGE</sequence>
<dbReference type="AlphaFoldDB" id="A0A7X1PMG3"/>
<dbReference type="EMBL" id="WHUV01000002">
    <property type="protein sequence ID" value="MQA53920.1"/>
    <property type="molecule type" value="Genomic_DNA"/>
</dbReference>
<evidence type="ECO:0000313" key="2">
    <source>
        <dbReference type="Proteomes" id="UP000486534"/>
    </source>
</evidence>
<name>A0A7X1PMG3_9PSED</name>
<accession>A0A7X1PMG3</accession>
<organism evidence="1 2">
    <name type="scientific">Pseudomonas piscis</name>
    <dbReference type="NCBI Taxonomy" id="2614538"/>
    <lineage>
        <taxon>Bacteria</taxon>
        <taxon>Pseudomonadati</taxon>
        <taxon>Pseudomonadota</taxon>
        <taxon>Gammaproteobacteria</taxon>
        <taxon>Pseudomonadales</taxon>
        <taxon>Pseudomonadaceae</taxon>
        <taxon>Pseudomonas</taxon>
    </lineage>
</organism>
<proteinExistence type="predicted"/>
<gene>
    <name evidence="1" type="ORF">GDH07_11410</name>
</gene>
<evidence type="ECO:0000313" key="1">
    <source>
        <dbReference type="EMBL" id="MQA53920.1"/>
    </source>
</evidence>